<keyword evidence="1" id="KW-0732">Signal</keyword>
<gene>
    <name evidence="2" type="ORF">ACFOD6_14610</name>
</gene>
<comment type="caution">
    <text evidence="2">The sequence shown here is derived from an EMBL/GenBank/DDBJ whole genome shotgun (WGS) entry which is preliminary data.</text>
</comment>
<evidence type="ECO:0000256" key="1">
    <source>
        <dbReference type="SAM" id="SignalP"/>
    </source>
</evidence>
<dbReference type="RefSeq" id="WP_197641768.1">
    <property type="nucleotide sequence ID" value="NZ_JAEACP010000001.1"/>
</dbReference>
<feature type="chain" id="PRO_5046044751" description="Dienelactone hydrolase domain-containing protein" evidence="1">
    <location>
        <begin position="19"/>
        <end position="113"/>
    </location>
</feature>
<feature type="signal peptide" evidence="1">
    <location>
        <begin position="1"/>
        <end position="18"/>
    </location>
</feature>
<dbReference type="Proteomes" id="UP001595445">
    <property type="component" value="Unassembled WGS sequence"/>
</dbReference>
<organism evidence="2 3">
    <name type="scientific">Tabrizicola soli</name>
    <dbReference type="NCBI Taxonomy" id="2185115"/>
    <lineage>
        <taxon>Bacteria</taxon>
        <taxon>Pseudomonadati</taxon>
        <taxon>Pseudomonadota</taxon>
        <taxon>Alphaproteobacteria</taxon>
        <taxon>Rhodobacterales</taxon>
        <taxon>Paracoccaceae</taxon>
        <taxon>Tabrizicola</taxon>
    </lineage>
</organism>
<proteinExistence type="predicted"/>
<sequence length="113" mass="12090">MRKLVLLIALLLALPALADTVRLGERYYRIELPAQPKGAPLILALHGGDGNPDQFAAASGLARAATRAGYAVAFTIEGGAHHWPGGRKARLAEGKTQEIDANAEILRFFLLHP</sequence>
<keyword evidence="3" id="KW-1185">Reference proteome</keyword>
<dbReference type="EMBL" id="JBHRSM010000025">
    <property type="protein sequence ID" value="MFC3087282.1"/>
    <property type="molecule type" value="Genomic_DNA"/>
</dbReference>
<evidence type="ECO:0000313" key="2">
    <source>
        <dbReference type="EMBL" id="MFC3087282.1"/>
    </source>
</evidence>
<dbReference type="SUPFAM" id="SSF53474">
    <property type="entry name" value="alpha/beta-Hydrolases"/>
    <property type="match status" value="1"/>
</dbReference>
<protein>
    <recommendedName>
        <fullName evidence="4">Dienelactone hydrolase domain-containing protein</fullName>
    </recommendedName>
</protein>
<dbReference type="InterPro" id="IPR029058">
    <property type="entry name" value="AB_hydrolase_fold"/>
</dbReference>
<evidence type="ECO:0008006" key="4">
    <source>
        <dbReference type="Google" id="ProtNLM"/>
    </source>
</evidence>
<accession>A0ABV7DXZ0</accession>
<name>A0ABV7DXZ0_9RHOB</name>
<dbReference type="Gene3D" id="3.40.50.1820">
    <property type="entry name" value="alpha/beta hydrolase"/>
    <property type="match status" value="1"/>
</dbReference>
<evidence type="ECO:0000313" key="3">
    <source>
        <dbReference type="Proteomes" id="UP001595445"/>
    </source>
</evidence>
<reference evidence="3" key="1">
    <citation type="journal article" date="2019" name="Int. J. Syst. Evol. Microbiol.">
        <title>The Global Catalogue of Microorganisms (GCM) 10K type strain sequencing project: providing services to taxonomists for standard genome sequencing and annotation.</title>
        <authorList>
            <consortium name="The Broad Institute Genomics Platform"/>
            <consortium name="The Broad Institute Genome Sequencing Center for Infectious Disease"/>
            <person name="Wu L."/>
            <person name="Ma J."/>
        </authorList>
    </citation>
    <scope>NUCLEOTIDE SEQUENCE [LARGE SCALE GENOMIC DNA]</scope>
    <source>
        <strain evidence="3">KCTC 62102</strain>
    </source>
</reference>